<protein>
    <recommendedName>
        <fullName evidence="4">DUF4175 domain-containing protein</fullName>
    </recommendedName>
</protein>
<dbReference type="Proteomes" id="UP000298180">
    <property type="component" value="Unassembled WGS sequence"/>
</dbReference>
<comment type="caution">
    <text evidence="2">The sequence shown here is derived from an EMBL/GenBank/DDBJ whole genome shotgun (WGS) entry which is preliminary data.</text>
</comment>
<name>A0A4Z0C5G4_9BURK</name>
<reference evidence="2 3" key="1">
    <citation type="submission" date="2019-03" db="EMBL/GenBank/DDBJ databases">
        <title>Ramlibacter henchirensis DSM 14656, whole genome shotgun sequence.</title>
        <authorList>
            <person name="Zhang X."/>
            <person name="Feng G."/>
            <person name="Zhu H."/>
        </authorList>
    </citation>
    <scope>NUCLEOTIDE SEQUENCE [LARGE SCALE GENOMIC DNA]</scope>
    <source>
        <strain evidence="2 3">DSM 14656</strain>
    </source>
</reference>
<proteinExistence type="predicted"/>
<dbReference type="EMBL" id="SMLM01000001">
    <property type="protein sequence ID" value="TFZ05349.1"/>
    <property type="molecule type" value="Genomic_DNA"/>
</dbReference>
<feature type="transmembrane region" description="Helical" evidence="1">
    <location>
        <begin position="39"/>
        <end position="61"/>
    </location>
</feature>
<keyword evidence="1" id="KW-1133">Transmembrane helix</keyword>
<dbReference type="RefSeq" id="WP_135261430.1">
    <property type="nucleotide sequence ID" value="NZ_SMLM01000001.1"/>
</dbReference>
<dbReference type="AlphaFoldDB" id="A0A4Z0C5G4"/>
<evidence type="ECO:0000313" key="3">
    <source>
        <dbReference type="Proteomes" id="UP000298180"/>
    </source>
</evidence>
<evidence type="ECO:0008006" key="4">
    <source>
        <dbReference type="Google" id="ProtNLM"/>
    </source>
</evidence>
<keyword evidence="1" id="KW-0812">Transmembrane</keyword>
<evidence type="ECO:0000313" key="2">
    <source>
        <dbReference type="EMBL" id="TFZ05349.1"/>
    </source>
</evidence>
<feature type="transmembrane region" description="Helical" evidence="1">
    <location>
        <begin position="6"/>
        <end position="27"/>
    </location>
</feature>
<evidence type="ECO:0000256" key="1">
    <source>
        <dbReference type="SAM" id="Phobius"/>
    </source>
</evidence>
<sequence length="89" mass="9252">MGPLDSLTHLAGFLAPAAFLALVLPAASRLLLRRGAGGYWLQAALVFIAAAAVLAGGLWWFGRDGKMATYAALALAAATAQWLAARAWK</sequence>
<organism evidence="2 3">
    <name type="scientific">Ramlibacter henchirensis</name>
    <dbReference type="NCBI Taxonomy" id="204072"/>
    <lineage>
        <taxon>Bacteria</taxon>
        <taxon>Pseudomonadati</taxon>
        <taxon>Pseudomonadota</taxon>
        <taxon>Betaproteobacteria</taxon>
        <taxon>Burkholderiales</taxon>
        <taxon>Comamonadaceae</taxon>
        <taxon>Ramlibacter</taxon>
    </lineage>
</organism>
<accession>A0A4Z0C5G4</accession>
<keyword evidence="1" id="KW-0472">Membrane</keyword>
<keyword evidence="3" id="KW-1185">Reference proteome</keyword>
<gene>
    <name evidence="2" type="ORF">EZ313_01350</name>
</gene>